<gene>
    <name evidence="1" type="ORF">D3273_05005</name>
</gene>
<protein>
    <submittedName>
        <fullName evidence="1">Uncharacterized protein</fullName>
    </submittedName>
</protein>
<sequence>MADNSEAARLRAEARFEKLQKTTQENAAVWAQYEASCSAVRDRTASLRELRLAKEAQEAEVAAAAALEKAASKKKRKVAVKA</sequence>
<dbReference type="EMBL" id="QYBB01000003">
    <property type="protein sequence ID" value="RYC33226.1"/>
    <property type="molecule type" value="Genomic_DNA"/>
</dbReference>
<evidence type="ECO:0000313" key="1">
    <source>
        <dbReference type="EMBL" id="RYC33226.1"/>
    </source>
</evidence>
<reference evidence="1 2" key="2">
    <citation type="submission" date="2019-02" db="EMBL/GenBank/DDBJ databases">
        <title>'Lichenibacterium ramalinii' gen. nov. sp. nov., 'Lichenibacterium minor' gen. nov. sp. nov.</title>
        <authorList>
            <person name="Pankratov T."/>
        </authorList>
    </citation>
    <scope>NUCLEOTIDE SEQUENCE [LARGE SCALE GENOMIC DNA]</scope>
    <source>
        <strain evidence="1 2">RmlP026</strain>
    </source>
</reference>
<name>A0A4Q2UDQ2_9HYPH</name>
<dbReference type="AlphaFoldDB" id="A0A4Q2UDQ2"/>
<reference evidence="1 2" key="1">
    <citation type="submission" date="2018-12" db="EMBL/GenBank/DDBJ databases">
        <authorList>
            <person name="Grouzdev D.S."/>
            <person name="Krutkina M.S."/>
        </authorList>
    </citation>
    <scope>NUCLEOTIDE SEQUENCE [LARGE SCALE GENOMIC DNA]</scope>
    <source>
        <strain evidence="1 2">RmlP026</strain>
    </source>
</reference>
<organism evidence="1 2">
    <name type="scientific">Lichenibacterium minor</name>
    <dbReference type="NCBI Taxonomy" id="2316528"/>
    <lineage>
        <taxon>Bacteria</taxon>
        <taxon>Pseudomonadati</taxon>
        <taxon>Pseudomonadota</taxon>
        <taxon>Alphaproteobacteria</taxon>
        <taxon>Hyphomicrobiales</taxon>
        <taxon>Lichenihabitantaceae</taxon>
        <taxon>Lichenibacterium</taxon>
    </lineage>
</organism>
<comment type="caution">
    <text evidence="1">The sequence shown here is derived from an EMBL/GenBank/DDBJ whole genome shotgun (WGS) entry which is preliminary data.</text>
</comment>
<proteinExistence type="predicted"/>
<keyword evidence="2" id="KW-1185">Reference proteome</keyword>
<accession>A0A4Q2UDQ2</accession>
<dbReference type="RefSeq" id="WP_129224108.1">
    <property type="nucleotide sequence ID" value="NZ_QYBB01000003.1"/>
</dbReference>
<evidence type="ECO:0000313" key="2">
    <source>
        <dbReference type="Proteomes" id="UP000290759"/>
    </source>
</evidence>
<dbReference type="Proteomes" id="UP000290759">
    <property type="component" value="Unassembled WGS sequence"/>
</dbReference>